<dbReference type="InterPro" id="IPR004360">
    <property type="entry name" value="Glyas_Fos-R_dOase_dom"/>
</dbReference>
<evidence type="ECO:0000259" key="1">
    <source>
        <dbReference type="PROSITE" id="PS51819"/>
    </source>
</evidence>
<dbReference type="InterPro" id="IPR037523">
    <property type="entry name" value="VOC_core"/>
</dbReference>
<sequence length="127" mass="12991">MQAPAYDTVSWFQIGTDDSEGAQRFYGGLFGWKFTLDPDSDGYDLIKFAGAEAPSGGIAHTGGGAENHAMFLVVVEDVAAACAAAEKLGGKVTLAPTTAGSGLVFAYLNDPAGNQFGVFTPPAVPAT</sequence>
<dbReference type="PROSITE" id="PS51819">
    <property type="entry name" value="VOC"/>
    <property type="match status" value="1"/>
</dbReference>
<dbReference type="PANTHER" id="PTHR33993:SF2">
    <property type="entry name" value="VOC DOMAIN-CONTAINING PROTEIN"/>
    <property type="match status" value="1"/>
</dbReference>
<dbReference type="Gene3D" id="3.10.180.10">
    <property type="entry name" value="2,3-Dihydroxybiphenyl 1,2-Dioxygenase, domain 1"/>
    <property type="match status" value="1"/>
</dbReference>
<dbReference type="InterPro" id="IPR029068">
    <property type="entry name" value="Glyas_Bleomycin-R_OHBP_Dase"/>
</dbReference>
<evidence type="ECO:0000313" key="2">
    <source>
        <dbReference type="EMBL" id="GAA2414246.1"/>
    </source>
</evidence>
<dbReference type="SUPFAM" id="SSF54593">
    <property type="entry name" value="Glyoxalase/Bleomycin resistance protein/Dihydroxybiphenyl dioxygenase"/>
    <property type="match status" value="1"/>
</dbReference>
<name>A0ABP5VXZ8_9ACTN</name>
<dbReference type="Pfam" id="PF00903">
    <property type="entry name" value="Glyoxalase"/>
    <property type="match status" value="1"/>
</dbReference>
<dbReference type="EMBL" id="BAAARW010000011">
    <property type="protein sequence ID" value="GAA2414246.1"/>
    <property type="molecule type" value="Genomic_DNA"/>
</dbReference>
<reference evidence="3" key="1">
    <citation type="journal article" date="2019" name="Int. J. Syst. Evol. Microbiol.">
        <title>The Global Catalogue of Microorganisms (GCM) 10K type strain sequencing project: providing services to taxonomists for standard genome sequencing and annotation.</title>
        <authorList>
            <consortium name="The Broad Institute Genomics Platform"/>
            <consortium name="The Broad Institute Genome Sequencing Center for Infectious Disease"/>
            <person name="Wu L."/>
            <person name="Ma J."/>
        </authorList>
    </citation>
    <scope>NUCLEOTIDE SEQUENCE [LARGE SCALE GENOMIC DNA]</scope>
    <source>
        <strain evidence="3">JCM 3325</strain>
    </source>
</reference>
<dbReference type="RefSeq" id="WP_344589008.1">
    <property type="nucleotide sequence ID" value="NZ_BAAARW010000011.1"/>
</dbReference>
<accession>A0ABP5VXZ8</accession>
<protein>
    <submittedName>
        <fullName evidence="2">VOC family protein</fullName>
    </submittedName>
</protein>
<proteinExistence type="predicted"/>
<dbReference type="Proteomes" id="UP001501231">
    <property type="component" value="Unassembled WGS sequence"/>
</dbReference>
<keyword evidence="3" id="KW-1185">Reference proteome</keyword>
<dbReference type="InterPro" id="IPR052164">
    <property type="entry name" value="Anthracycline_SecMetBiosynth"/>
</dbReference>
<comment type="caution">
    <text evidence="2">The sequence shown here is derived from an EMBL/GenBank/DDBJ whole genome shotgun (WGS) entry which is preliminary data.</text>
</comment>
<organism evidence="2 3">
    <name type="scientific">Actinomadura vinacea</name>
    <dbReference type="NCBI Taxonomy" id="115336"/>
    <lineage>
        <taxon>Bacteria</taxon>
        <taxon>Bacillati</taxon>
        <taxon>Actinomycetota</taxon>
        <taxon>Actinomycetes</taxon>
        <taxon>Streptosporangiales</taxon>
        <taxon>Thermomonosporaceae</taxon>
        <taxon>Actinomadura</taxon>
    </lineage>
</organism>
<dbReference type="PANTHER" id="PTHR33993">
    <property type="entry name" value="GLYOXALASE-RELATED"/>
    <property type="match status" value="1"/>
</dbReference>
<gene>
    <name evidence="2" type="ORF">GCM10010191_25200</name>
</gene>
<feature type="domain" description="VOC" evidence="1">
    <location>
        <begin position="8"/>
        <end position="121"/>
    </location>
</feature>
<evidence type="ECO:0000313" key="3">
    <source>
        <dbReference type="Proteomes" id="UP001501231"/>
    </source>
</evidence>